<evidence type="ECO:0000313" key="3">
    <source>
        <dbReference type="EMBL" id="ONH95403.1"/>
    </source>
</evidence>
<evidence type="ECO:0000313" key="4">
    <source>
        <dbReference type="Proteomes" id="UP000006882"/>
    </source>
</evidence>
<dbReference type="InterPro" id="IPR044702">
    <property type="entry name" value="AGP23/40"/>
</dbReference>
<feature type="chain" id="PRO_5012151428" evidence="2">
    <location>
        <begin position="23"/>
        <end position="70"/>
    </location>
</feature>
<keyword evidence="2" id="KW-0732">Signal</keyword>
<dbReference type="PANTHER" id="PTHR34672:SF2">
    <property type="entry name" value="ARABINOGALACTAN PROTEIN 23"/>
    <property type="match status" value="1"/>
</dbReference>
<proteinExistence type="predicted"/>
<dbReference type="Proteomes" id="UP000006882">
    <property type="component" value="Chromosome G7"/>
</dbReference>
<accession>A0A251N7U0</accession>
<dbReference type="AlphaFoldDB" id="A0A251N7U0"/>
<protein>
    <submittedName>
        <fullName evidence="3">Uncharacterized protein</fullName>
    </submittedName>
</protein>
<feature type="transmembrane region" description="Helical" evidence="1">
    <location>
        <begin position="46"/>
        <end position="69"/>
    </location>
</feature>
<keyword evidence="1" id="KW-0812">Transmembrane</keyword>
<dbReference type="Gramene" id="ONH95403">
    <property type="protein sequence ID" value="ONH95403"/>
    <property type="gene ID" value="PRUPE_7G068400"/>
</dbReference>
<evidence type="ECO:0000256" key="2">
    <source>
        <dbReference type="SAM" id="SignalP"/>
    </source>
</evidence>
<gene>
    <name evidence="3" type="ORF">PRUPE_7G068400</name>
</gene>
<reference evidence="3 4" key="1">
    <citation type="journal article" date="2013" name="Nat. Genet.">
        <title>The high-quality draft genome of peach (Prunus persica) identifies unique patterns of genetic diversity, domestication and genome evolution.</title>
        <authorList>
            <consortium name="International Peach Genome Initiative"/>
            <person name="Verde I."/>
            <person name="Abbott A.G."/>
            <person name="Scalabrin S."/>
            <person name="Jung S."/>
            <person name="Shu S."/>
            <person name="Marroni F."/>
            <person name="Zhebentyayeva T."/>
            <person name="Dettori M.T."/>
            <person name="Grimwood J."/>
            <person name="Cattonaro F."/>
            <person name="Zuccolo A."/>
            <person name="Rossini L."/>
            <person name="Jenkins J."/>
            <person name="Vendramin E."/>
            <person name="Meisel L.A."/>
            <person name="Decroocq V."/>
            <person name="Sosinski B."/>
            <person name="Prochnik S."/>
            <person name="Mitros T."/>
            <person name="Policriti A."/>
            <person name="Cipriani G."/>
            <person name="Dondini L."/>
            <person name="Ficklin S."/>
            <person name="Goodstein D.M."/>
            <person name="Xuan P."/>
            <person name="Del Fabbro C."/>
            <person name="Aramini V."/>
            <person name="Copetti D."/>
            <person name="Gonzalez S."/>
            <person name="Horner D.S."/>
            <person name="Falchi R."/>
            <person name="Lucas S."/>
            <person name="Mica E."/>
            <person name="Maldonado J."/>
            <person name="Lazzari B."/>
            <person name="Bielenberg D."/>
            <person name="Pirona R."/>
            <person name="Miculan M."/>
            <person name="Barakat A."/>
            <person name="Testolin R."/>
            <person name="Stella A."/>
            <person name="Tartarini S."/>
            <person name="Tonutti P."/>
            <person name="Arus P."/>
            <person name="Orellana A."/>
            <person name="Wells C."/>
            <person name="Main D."/>
            <person name="Vizzotto G."/>
            <person name="Silva H."/>
            <person name="Salamini F."/>
            <person name="Schmutz J."/>
            <person name="Morgante M."/>
            <person name="Rokhsar D.S."/>
        </authorList>
    </citation>
    <scope>NUCLEOTIDE SEQUENCE [LARGE SCALE GENOMIC DNA]</scope>
    <source>
        <strain evidence="4">cv. Nemared</strain>
    </source>
</reference>
<name>A0A251N7U0_PRUPE</name>
<evidence type="ECO:0000256" key="1">
    <source>
        <dbReference type="SAM" id="Phobius"/>
    </source>
</evidence>
<keyword evidence="4" id="KW-1185">Reference proteome</keyword>
<sequence>MDMKKISIAIIFIAALMGVVLAAEKKESPKAAAPKAATPAPASGATATTFSVVGSLVGALIFAFFGYYLQ</sequence>
<dbReference type="PANTHER" id="PTHR34672">
    <property type="entry name" value="POLLEN-SPECIFIC ARABINOGALACTA PROTEIN BAN102"/>
    <property type="match status" value="1"/>
</dbReference>
<organism evidence="3 4">
    <name type="scientific">Prunus persica</name>
    <name type="common">Peach</name>
    <name type="synonym">Amygdalus persica</name>
    <dbReference type="NCBI Taxonomy" id="3760"/>
    <lineage>
        <taxon>Eukaryota</taxon>
        <taxon>Viridiplantae</taxon>
        <taxon>Streptophyta</taxon>
        <taxon>Embryophyta</taxon>
        <taxon>Tracheophyta</taxon>
        <taxon>Spermatophyta</taxon>
        <taxon>Magnoliopsida</taxon>
        <taxon>eudicotyledons</taxon>
        <taxon>Gunneridae</taxon>
        <taxon>Pentapetalae</taxon>
        <taxon>rosids</taxon>
        <taxon>fabids</taxon>
        <taxon>Rosales</taxon>
        <taxon>Rosaceae</taxon>
        <taxon>Amygdaloideae</taxon>
        <taxon>Amygdaleae</taxon>
        <taxon>Prunus</taxon>
    </lineage>
</organism>
<dbReference type="EMBL" id="CM007657">
    <property type="protein sequence ID" value="ONH95403.1"/>
    <property type="molecule type" value="Genomic_DNA"/>
</dbReference>
<feature type="signal peptide" evidence="2">
    <location>
        <begin position="1"/>
        <end position="22"/>
    </location>
</feature>
<keyword evidence="1" id="KW-1133">Transmembrane helix</keyword>
<keyword evidence="1" id="KW-0472">Membrane</keyword>